<evidence type="ECO:0000313" key="4">
    <source>
        <dbReference type="EMBL" id="MDV6224763.1"/>
    </source>
</evidence>
<dbReference type="RefSeq" id="WP_317560122.1">
    <property type="nucleotide sequence ID" value="NZ_JAWLIP010000001.1"/>
</dbReference>
<evidence type="ECO:0000259" key="3">
    <source>
        <dbReference type="PROSITE" id="PS51186"/>
    </source>
</evidence>
<keyword evidence="2" id="KW-0012">Acyltransferase</keyword>
<feature type="domain" description="N-acetyltransferase" evidence="3">
    <location>
        <begin position="3"/>
        <end position="165"/>
    </location>
</feature>
<dbReference type="InterPro" id="IPR000182">
    <property type="entry name" value="GNAT_dom"/>
</dbReference>
<sequence>MQMNIRRLGAEDARAFRELRLEGLKMHPEAFGASFDDELAQPLERAAARLAENVVLGGFDAAGALQGIIGLRREKAAKIRHRAGIWGMYVAPSGRGTGLAKNLLQAAINEAMVDCQSVLLSVTASNEAAKRLYQRAGFREWAVDRKALCVGGAFVDEVLMRLDFA</sequence>
<evidence type="ECO:0000313" key="5">
    <source>
        <dbReference type="Proteomes" id="UP001185659"/>
    </source>
</evidence>
<dbReference type="EMBL" id="JAWLIP010000001">
    <property type="protein sequence ID" value="MDV6224763.1"/>
    <property type="molecule type" value="Genomic_DNA"/>
</dbReference>
<evidence type="ECO:0000256" key="2">
    <source>
        <dbReference type="ARBA" id="ARBA00023315"/>
    </source>
</evidence>
<dbReference type="Gene3D" id="3.40.630.30">
    <property type="match status" value="1"/>
</dbReference>
<dbReference type="SUPFAM" id="SSF55729">
    <property type="entry name" value="Acyl-CoA N-acyltransferases (Nat)"/>
    <property type="match status" value="1"/>
</dbReference>
<dbReference type="Proteomes" id="UP001185659">
    <property type="component" value="Unassembled WGS sequence"/>
</dbReference>
<evidence type="ECO:0000256" key="1">
    <source>
        <dbReference type="ARBA" id="ARBA00022679"/>
    </source>
</evidence>
<dbReference type="InterPro" id="IPR050680">
    <property type="entry name" value="YpeA/RimI_acetyltransf"/>
</dbReference>
<keyword evidence="5" id="KW-1185">Reference proteome</keyword>
<comment type="caution">
    <text evidence="4">The sequence shown here is derived from an EMBL/GenBank/DDBJ whole genome shotgun (WGS) entry which is preliminary data.</text>
</comment>
<dbReference type="PROSITE" id="PS51186">
    <property type="entry name" value="GNAT"/>
    <property type="match status" value="1"/>
</dbReference>
<dbReference type="Pfam" id="PF00583">
    <property type="entry name" value="Acetyltransf_1"/>
    <property type="match status" value="1"/>
</dbReference>
<dbReference type="InterPro" id="IPR016181">
    <property type="entry name" value="Acyl_CoA_acyltransferase"/>
</dbReference>
<dbReference type="CDD" id="cd04301">
    <property type="entry name" value="NAT_SF"/>
    <property type="match status" value="1"/>
</dbReference>
<proteinExistence type="predicted"/>
<name>A0ABU4AEU2_9HYPH</name>
<protein>
    <submittedName>
        <fullName evidence="4">GNAT family N-acetyltransferase</fullName>
    </submittedName>
</protein>
<dbReference type="PANTHER" id="PTHR43420">
    <property type="entry name" value="ACETYLTRANSFERASE"/>
    <property type="match status" value="1"/>
</dbReference>
<keyword evidence="1" id="KW-0808">Transferase</keyword>
<reference evidence="4 5" key="1">
    <citation type="submission" date="2023-10" db="EMBL/GenBank/DDBJ databases">
        <authorList>
            <person name="Venkata Ramana C."/>
            <person name="Sasikala C."/>
            <person name="Dhurka M."/>
        </authorList>
    </citation>
    <scope>NUCLEOTIDE SEQUENCE [LARGE SCALE GENOMIC DNA]</scope>
    <source>
        <strain evidence="4 5">KCTC 32151</strain>
    </source>
</reference>
<gene>
    <name evidence="4" type="ORF">R2G56_00545</name>
</gene>
<organism evidence="4 5">
    <name type="scientific">Nitratireductor aquimarinus</name>
    <dbReference type="NCBI Taxonomy" id="889300"/>
    <lineage>
        <taxon>Bacteria</taxon>
        <taxon>Pseudomonadati</taxon>
        <taxon>Pseudomonadota</taxon>
        <taxon>Alphaproteobacteria</taxon>
        <taxon>Hyphomicrobiales</taxon>
        <taxon>Phyllobacteriaceae</taxon>
        <taxon>Nitratireductor</taxon>
    </lineage>
</organism>
<accession>A0ABU4AEU2</accession>